<feature type="domain" description="Metallo-beta-lactamase" evidence="1">
    <location>
        <begin position="16"/>
        <end position="206"/>
    </location>
</feature>
<dbReference type="GO" id="GO:0047555">
    <property type="term" value="F:3',5'-cyclic-GMP phosphodiesterase activity"/>
    <property type="evidence" value="ECO:0007669"/>
    <property type="project" value="TreeGrafter"/>
</dbReference>
<name>A0A3B1A1G9_9ZZZZ</name>
<dbReference type="GO" id="GO:1902660">
    <property type="term" value="P:negative regulation of glucose mediated signaling pathway"/>
    <property type="evidence" value="ECO:0007669"/>
    <property type="project" value="TreeGrafter"/>
</dbReference>
<dbReference type="InterPro" id="IPR036866">
    <property type="entry name" value="RibonucZ/Hydroxyglut_hydro"/>
</dbReference>
<protein>
    <submittedName>
        <fullName evidence="2">cAMP phosphodiesterases class-II:Metallo-beta-lactamase superfamily</fullName>
    </submittedName>
</protein>
<dbReference type="InterPro" id="IPR000396">
    <property type="entry name" value="Pdiesterase2"/>
</dbReference>
<dbReference type="AlphaFoldDB" id="A0A3B1A1G9"/>
<organism evidence="2">
    <name type="scientific">hydrothermal vent metagenome</name>
    <dbReference type="NCBI Taxonomy" id="652676"/>
    <lineage>
        <taxon>unclassified sequences</taxon>
        <taxon>metagenomes</taxon>
        <taxon>ecological metagenomes</taxon>
    </lineage>
</organism>
<evidence type="ECO:0000313" key="2">
    <source>
        <dbReference type="EMBL" id="VAW93973.1"/>
    </source>
</evidence>
<accession>A0A3B1A1G9</accession>
<reference evidence="2" key="1">
    <citation type="submission" date="2018-06" db="EMBL/GenBank/DDBJ databases">
        <authorList>
            <person name="Zhirakovskaya E."/>
        </authorList>
    </citation>
    <scope>NUCLEOTIDE SEQUENCE</scope>
</reference>
<dbReference type="Gene3D" id="3.60.15.10">
    <property type="entry name" value="Ribonuclease Z/Hydroxyacylglutathione hydrolase-like"/>
    <property type="match status" value="1"/>
</dbReference>
<dbReference type="SUPFAM" id="SSF56281">
    <property type="entry name" value="Metallo-hydrolase/oxidoreductase"/>
    <property type="match status" value="1"/>
</dbReference>
<dbReference type="CDD" id="cd07735">
    <property type="entry name" value="class_II_PDE_MBL-fold"/>
    <property type="match status" value="1"/>
</dbReference>
<dbReference type="GO" id="GO:0004115">
    <property type="term" value="F:3',5'-cyclic-AMP phosphodiesterase activity"/>
    <property type="evidence" value="ECO:0007669"/>
    <property type="project" value="InterPro"/>
</dbReference>
<dbReference type="GO" id="GO:0006198">
    <property type="term" value="P:cAMP catabolic process"/>
    <property type="evidence" value="ECO:0007669"/>
    <property type="project" value="InterPro"/>
</dbReference>
<dbReference type="PRINTS" id="PR00388">
    <property type="entry name" value="PDIESTERASE2"/>
</dbReference>
<gene>
    <name evidence="2" type="ORF">MNBD_GAMMA23-1099</name>
</gene>
<dbReference type="InterPro" id="IPR001279">
    <property type="entry name" value="Metallo-B-lactamas"/>
</dbReference>
<proteinExistence type="predicted"/>
<dbReference type="PANTHER" id="PTHR28283">
    <property type="entry name" value="3',5'-CYCLIC-NUCLEOTIDE PHOSPHODIESTERASE 1"/>
    <property type="match status" value="1"/>
</dbReference>
<dbReference type="EMBL" id="UOFT01000035">
    <property type="protein sequence ID" value="VAW93973.1"/>
    <property type="molecule type" value="Genomic_DNA"/>
</dbReference>
<dbReference type="PANTHER" id="PTHR28283:SF1">
    <property type="entry name" value="3',5'-CYCLIC-NUCLEOTIDE PHOSPHODIESTERASE 1"/>
    <property type="match status" value="1"/>
</dbReference>
<sequence length="253" mass="27797">MDLRVLGCSGGVGVDLRTTTLLIDSDILIDAGTGLGDLTLDEMSNVKHIFVTHSHLDHITGIPLFIDSIFERIKQPVVIHAQSETLNALQTHIFNNTIWPDFSRLPTEAPVLKYQLMVPGESVNINGREIEMIAVNHAVAAVGYRVQGGKGVFAFSGDTTTNDTFWDALNKHDALDILLVEAAFSNSDKELCKIAGHYCAELLAADIKKLKHLPEVYISHNKPGFESVILDECKQAITSHAVYPLQGQKTFHL</sequence>
<evidence type="ECO:0000259" key="1">
    <source>
        <dbReference type="SMART" id="SM00849"/>
    </source>
</evidence>
<dbReference type="Pfam" id="PF12706">
    <property type="entry name" value="Lactamase_B_2"/>
    <property type="match status" value="1"/>
</dbReference>
<dbReference type="SMART" id="SM00849">
    <property type="entry name" value="Lactamase_B"/>
    <property type="match status" value="1"/>
</dbReference>